<dbReference type="InterPro" id="IPR001296">
    <property type="entry name" value="Glyco_trans_1"/>
</dbReference>
<dbReference type="RefSeq" id="WP_242177497.1">
    <property type="nucleotide sequence ID" value="NZ_JAKQYM010000002.1"/>
</dbReference>
<keyword evidence="4" id="KW-1185">Reference proteome</keyword>
<evidence type="ECO:0000313" key="4">
    <source>
        <dbReference type="Proteomes" id="UP001139369"/>
    </source>
</evidence>
<reference evidence="3" key="1">
    <citation type="submission" date="2022-02" db="EMBL/GenBank/DDBJ databases">
        <title>Polaribacter sp. MSW13, isolated from seawater.</title>
        <authorList>
            <person name="Kristyanto S."/>
            <person name="Jung J."/>
            <person name="Jeon C.O."/>
        </authorList>
    </citation>
    <scope>NUCLEOTIDE SEQUENCE</scope>
    <source>
        <strain evidence="3">MSW13</strain>
    </source>
</reference>
<protein>
    <submittedName>
        <fullName evidence="3">Glycosyltransferase family 4 protein</fullName>
    </submittedName>
</protein>
<comment type="caution">
    <text evidence="3">The sequence shown here is derived from an EMBL/GenBank/DDBJ whole genome shotgun (WGS) entry which is preliminary data.</text>
</comment>
<organism evidence="3 4">
    <name type="scientific">Polaribacter marinus</name>
    <dbReference type="NCBI Taxonomy" id="2916838"/>
    <lineage>
        <taxon>Bacteria</taxon>
        <taxon>Pseudomonadati</taxon>
        <taxon>Bacteroidota</taxon>
        <taxon>Flavobacteriia</taxon>
        <taxon>Flavobacteriales</taxon>
        <taxon>Flavobacteriaceae</taxon>
    </lineage>
</organism>
<feature type="domain" description="Glycosyl transferase family 1" evidence="2">
    <location>
        <begin position="197"/>
        <end position="359"/>
    </location>
</feature>
<sequence>MKLQNTNILIILHYGALGGAQRQALGLAKYLTEERGCNVDLFLMHSDFQTNEFKDFSIASGIRNTHHFANPYLYLPKEWTLKNIKRIRWNYKYLNKVRKGLKPYKYSLVIPYLNHTSKLAYFIYKMIPSVKFTFWHQLGLDIIKKDWIEEIVRKNIPCVIGNAPNCYDIFEKELPIPKSKFHLLPQYLTLDIVKLNKQKIRTKLNVPEDAIIIGMIAHYRKDKYFDLLFDAFINIEKNTNVKIHLILLGNKENDLASLNIYENLINRVKKNNLEESVTILSNIEVIAVLNILDIAVLVSQIEGMPNSVMEYMAYGIPSIVSNHPGCKQLLEDSEYLITNDQNVLEEKLKKLINNKEKRETESALNLQRIKKFNLPSYVQKLENIISKYI</sequence>
<gene>
    <name evidence="3" type="ORF">MC378_04335</name>
</gene>
<keyword evidence="1" id="KW-0808">Transferase</keyword>
<evidence type="ECO:0000259" key="2">
    <source>
        <dbReference type="Pfam" id="PF00534"/>
    </source>
</evidence>
<dbReference type="PANTHER" id="PTHR46401">
    <property type="entry name" value="GLYCOSYLTRANSFERASE WBBK-RELATED"/>
    <property type="match status" value="1"/>
</dbReference>
<dbReference type="EMBL" id="JAKQYM010000002">
    <property type="protein sequence ID" value="MCI2228384.1"/>
    <property type="molecule type" value="Genomic_DNA"/>
</dbReference>
<dbReference type="Pfam" id="PF00534">
    <property type="entry name" value="Glycos_transf_1"/>
    <property type="match status" value="1"/>
</dbReference>
<evidence type="ECO:0000313" key="3">
    <source>
        <dbReference type="EMBL" id="MCI2228384.1"/>
    </source>
</evidence>
<dbReference type="PANTHER" id="PTHR46401:SF2">
    <property type="entry name" value="GLYCOSYLTRANSFERASE WBBK-RELATED"/>
    <property type="match status" value="1"/>
</dbReference>
<dbReference type="Gene3D" id="3.40.50.2000">
    <property type="entry name" value="Glycogen Phosphorylase B"/>
    <property type="match status" value="2"/>
</dbReference>
<dbReference type="Proteomes" id="UP001139369">
    <property type="component" value="Unassembled WGS sequence"/>
</dbReference>
<evidence type="ECO:0000256" key="1">
    <source>
        <dbReference type="ARBA" id="ARBA00022679"/>
    </source>
</evidence>
<dbReference type="CDD" id="cd03801">
    <property type="entry name" value="GT4_PimA-like"/>
    <property type="match status" value="1"/>
</dbReference>
<name>A0A9X1VKX2_9FLAO</name>
<dbReference type="AlphaFoldDB" id="A0A9X1VKX2"/>
<proteinExistence type="predicted"/>
<dbReference type="GO" id="GO:0016757">
    <property type="term" value="F:glycosyltransferase activity"/>
    <property type="evidence" value="ECO:0007669"/>
    <property type="project" value="InterPro"/>
</dbReference>
<dbReference type="SUPFAM" id="SSF53756">
    <property type="entry name" value="UDP-Glycosyltransferase/glycogen phosphorylase"/>
    <property type="match status" value="1"/>
</dbReference>
<accession>A0A9X1VKX2</accession>